<keyword evidence="2" id="KW-1185">Reference proteome</keyword>
<keyword evidence="1" id="KW-0645">Protease</keyword>
<dbReference type="GO" id="GO:0004180">
    <property type="term" value="F:carboxypeptidase activity"/>
    <property type="evidence" value="ECO:0007669"/>
    <property type="project" value="UniProtKB-KW"/>
</dbReference>
<accession>A0A0S4MM63</accession>
<keyword evidence="1" id="KW-0378">Hydrolase</keyword>
<dbReference type="EMBL" id="LN902850">
    <property type="protein sequence ID" value="CUT99871.1"/>
    <property type="molecule type" value="Genomic_DNA"/>
</dbReference>
<sequence>MSRSCIQVEELRQLACRDMPATHRLVPLMIFSAILNPISVFPIRDALGDEHCFRPTLGGPSFWCKNEATYVYVDNVLLFANQI</sequence>
<name>A0A0S4MM63_ECHMU</name>
<dbReference type="AlphaFoldDB" id="A0A0S4MM63"/>
<reference evidence="1" key="1">
    <citation type="journal article" date="2013" name="Nature">
        <title>The genomes of four tapeworm species reveal adaptations to parasitism.</title>
        <authorList>
            <person name="Tsai I.J."/>
            <person name="Zarowiecki M."/>
            <person name="Holroyd N."/>
            <person name="Garciarrubio A."/>
            <person name="Sanchez-Flores A."/>
            <person name="Brooks K.L."/>
            <person name="Tracey A."/>
            <person name="Bobes R.J."/>
            <person name="Fragoso G."/>
            <person name="Sciutto E."/>
            <person name="Aslett M."/>
            <person name="Beasley H."/>
            <person name="Bennett H.M."/>
            <person name="Cai J."/>
            <person name="Camicia F."/>
            <person name="Clark R."/>
            <person name="Cucher M."/>
            <person name="De Silva N."/>
            <person name="Day T.A."/>
            <person name="Deplazes P."/>
            <person name="Estrada K."/>
            <person name="Fernandez C."/>
            <person name="Holland P.W."/>
            <person name="Hou J."/>
            <person name="Hu S."/>
            <person name="Huckvale T."/>
            <person name="Hung S.S."/>
            <person name="Kamenetzky L."/>
            <person name="Keane J.A."/>
            <person name="Kiss F."/>
            <person name="Koziol U."/>
            <person name="Lambert O."/>
            <person name="Liu K."/>
            <person name="Luo X."/>
            <person name="Luo Y."/>
            <person name="Macchiaroli N."/>
            <person name="Nichol S."/>
            <person name="Paps J."/>
            <person name="Parkinson J."/>
            <person name="Pouchkina-Stantcheva N."/>
            <person name="Riddiford N."/>
            <person name="Rosenzvit M."/>
            <person name="Salinas G."/>
            <person name="Wasmuth J.D."/>
            <person name="Zamanian M."/>
            <person name="Zheng Y."/>
            <person name="Cai X."/>
            <person name="Soberon X."/>
            <person name="Olson P.D."/>
            <person name="Laclette J.P."/>
            <person name="Brehm K."/>
            <person name="Berriman M."/>
            <person name="Garciarrubio A."/>
            <person name="Bobes R.J."/>
            <person name="Fragoso G."/>
            <person name="Sanchez-Flores A."/>
            <person name="Estrada K."/>
            <person name="Cevallos M.A."/>
            <person name="Morett E."/>
            <person name="Gonzalez V."/>
            <person name="Portillo T."/>
            <person name="Ochoa-Leyva A."/>
            <person name="Jose M.V."/>
            <person name="Sciutto E."/>
            <person name="Landa A."/>
            <person name="Jimenez L."/>
            <person name="Valdes V."/>
            <person name="Carrero J.C."/>
            <person name="Larralde C."/>
            <person name="Morales-Montor J."/>
            <person name="Limon-Lason J."/>
            <person name="Soberon X."/>
            <person name="Laclette J.P."/>
        </authorList>
    </citation>
    <scope>NUCLEOTIDE SEQUENCE [LARGE SCALE GENOMIC DNA]</scope>
</reference>
<evidence type="ECO:0000313" key="2">
    <source>
        <dbReference type="Proteomes" id="UP000017246"/>
    </source>
</evidence>
<reference evidence="1" key="2">
    <citation type="submission" date="2015-11" db="EMBL/GenBank/DDBJ databases">
        <authorList>
            <person name="Zhang Y."/>
            <person name="Guo Z."/>
        </authorList>
    </citation>
    <scope>NUCLEOTIDE SEQUENCE</scope>
</reference>
<dbReference type="Proteomes" id="UP000017246">
    <property type="component" value="Unassembled WGS sequence"/>
</dbReference>
<proteinExistence type="predicted"/>
<organism evidence="1 2">
    <name type="scientific">Echinococcus multilocularis</name>
    <name type="common">Fox tapeworm</name>
    <dbReference type="NCBI Taxonomy" id="6211"/>
    <lineage>
        <taxon>Eukaryota</taxon>
        <taxon>Metazoa</taxon>
        <taxon>Spiralia</taxon>
        <taxon>Lophotrochozoa</taxon>
        <taxon>Platyhelminthes</taxon>
        <taxon>Cestoda</taxon>
        <taxon>Eucestoda</taxon>
        <taxon>Cyclophyllidea</taxon>
        <taxon>Taeniidae</taxon>
        <taxon>Echinococcus</taxon>
    </lineage>
</organism>
<keyword evidence="1" id="KW-0121">Carboxypeptidase</keyword>
<evidence type="ECO:0000313" key="1">
    <source>
        <dbReference type="EMBL" id="CUT99871.1"/>
    </source>
</evidence>
<protein>
    <submittedName>
        <fullName evidence="1">Carboxypeptidase A</fullName>
    </submittedName>
</protein>